<dbReference type="EMBL" id="VXIV02000531">
    <property type="protein sequence ID" value="KAF6037684.1"/>
    <property type="molecule type" value="Genomic_DNA"/>
</dbReference>
<sequence>MLITIFHQLLEKQRLLTFFLMHLGNKPDTEYTGQETYVWEMYNNRCWDFFPVGDCFWKQYNSDETI</sequence>
<name>A0A7J7KIG5_BUGNE</name>
<accession>A0A7J7KIG5</accession>
<dbReference type="PANTHER" id="PTHR46399">
    <property type="entry name" value="B30.2/SPRY DOMAIN-CONTAINING PROTEIN"/>
    <property type="match status" value="1"/>
</dbReference>
<dbReference type="GO" id="GO:0014808">
    <property type="term" value="P:release of sequestered calcium ion into cytosol by sarcoplasmic reticulum"/>
    <property type="evidence" value="ECO:0007669"/>
    <property type="project" value="TreeGrafter"/>
</dbReference>
<dbReference type="GO" id="GO:0034704">
    <property type="term" value="C:calcium channel complex"/>
    <property type="evidence" value="ECO:0007669"/>
    <property type="project" value="TreeGrafter"/>
</dbReference>
<dbReference type="GO" id="GO:0030018">
    <property type="term" value="C:Z disc"/>
    <property type="evidence" value="ECO:0007669"/>
    <property type="project" value="TreeGrafter"/>
</dbReference>
<dbReference type="GO" id="GO:0042383">
    <property type="term" value="C:sarcolemma"/>
    <property type="evidence" value="ECO:0007669"/>
    <property type="project" value="TreeGrafter"/>
</dbReference>
<dbReference type="InterPro" id="IPR015925">
    <property type="entry name" value="Ryanodine_IP3_receptor"/>
</dbReference>
<dbReference type="GO" id="GO:0005219">
    <property type="term" value="F:ryanodine-sensitive calcium-release channel activity"/>
    <property type="evidence" value="ECO:0007669"/>
    <property type="project" value="TreeGrafter"/>
</dbReference>
<proteinExistence type="predicted"/>
<dbReference type="AlphaFoldDB" id="A0A7J7KIG5"/>
<organism evidence="1 2">
    <name type="scientific">Bugula neritina</name>
    <name type="common">Brown bryozoan</name>
    <name type="synonym">Sertularia neritina</name>
    <dbReference type="NCBI Taxonomy" id="10212"/>
    <lineage>
        <taxon>Eukaryota</taxon>
        <taxon>Metazoa</taxon>
        <taxon>Spiralia</taxon>
        <taxon>Lophotrochozoa</taxon>
        <taxon>Bryozoa</taxon>
        <taxon>Gymnolaemata</taxon>
        <taxon>Cheilostomatida</taxon>
        <taxon>Flustrina</taxon>
        <taxon>Buguloidea</taxon>
        <taxon>Bugulidae</taxon>
        <taxon>Bugula</taxon>
    </lineage>
</organism>
<dbReference type="GO" id="GO:0033017">
    <property type="term" value="C:sarcoplasmic reticulum membrane"/>
    <property type="evidence" value="ECO:0007669"/>
    <property type="project" value="TreeGrafter"/>
</dbReference>
<dbReference type="OrthoDB" id="300855at2759"/>
<dbReference type="GO" id="GO:0005790">
    <property type="term" value="C:smooth endoplasmic reticulum"/>
    <property type="evidence" value="ECO:0007669"/>
    <property type="project" value="TreeGrafter"/>
</dbReference>
<gene>
    <name evidence="1" type="ORF">EB796_004003</name>
</gene>
<keyword evidence="2" id="KW-1185">Reference proteome</keyword>
<comment type="caution">
    <text evidence="1">The sequence shown here is derived from an EMBL/GenBank/DDBJ whole genome shotgun (WGS) entry which is preliminary data.</text>
</comment>
<dbReference type="Proteomes" id="UP000593567">
    <property type="component" value="Unassembled WGS sequence"/>
</dbReference>
<reference evidence="1" key="1">
    <citation type="submission" date="2020-06" db="EMBL/GenBank/DDBJ databases">
        <title>Draft genome of Bugula neritina, a colonial animal packing powerful symbionts and potential medicines.</title>
        <authorList>
            <person name="Rayko M."/>
        </authorList>
    </citation>
    <scope>NUCLEOTIDE SEQUENCE [LARGE SCALE GENOMIC DNA]</scope>
    <source>
        <strain evidence="1">Kwan_BN1</strain>
    </source>
</reference>
<evidence type="ECO:0000313" key="2">
    <source>
        <dbReference type="Proteomes" id="UP000593567"/>
    </source>
</evidence>
<protein>
    <submittedName>
        <fullName evidence="1">Uncharacterized protein</fullName>
    </submittedName>
</protein>
<dbReference type="GO" id="GO:0006941">
    <property type="term" value="P:striated muscle contraction"/>
    <property type="evidence" value="ECO:0007669"/>
    <property type="project" value="TreeGrafter"/>
</dbReference>
<evidence type="ECO:0000313" key="1">
    <source>
        <dbReference type="EMBL" id="KAF6037684.1"/>
    </source>
</evidence>
<dbReference type="PANTHER" id="PTHR46399:SF8">
    <property type="entry name" value="B30.2_SPRY DOMAIN-CONTAINING PROTEIN"/>
    <property type="match status" value="1"/>
</dbReference>